<protein>
    <recommendedName>
        <fullName evidence="1">Pachytene checkpoint protein 2 C-terminal domain-containing protein</fullName>
    </recommendedName>
</protein>
<reference evidence="3" key="1">
    <citation type="submission" date="2022-11" db="UniProtKB">
        <authorList>
            <consortium name="WormBaseParasite"/>
        </authorList>
    </citation>
    <scope>IDENTIFICATION</scope>
</reference>
<feature type="domain" description="Pachytene checkpoint protein 2 C-terminal" evidence="1">
    <location>
        <begin position="28"/>
        <end position="78"/>
    </location>
</feature>
<dbReference type="AlphaFoldDB" id="A0A915CMT4"/>
<dbReference type="WBParaSite" id="jg10638">
    <property type="protein sequence ID" value="jg10638"/>
    <property type="gene ID" value="jg10638"/>
</dbReference>
<sequence length="91" mass="10088">MFLLPIVEINVVSDTPKLCSSLLNKKDAVDQTEEVHYLERLASKCAGMSGRSIRKLPVLAYSKCMADRPSLIQLLVALEVKTTQARKNEVA</sequence>
<dbReference type="Pfam" id="PF23242">
    <property type="entry name" value="AAA_lid_TRIP13_C"/>
    <property type="match status" value="1"/>
</dbReference>
<keyword evidence="2" id="KW-1185">Reference proteome</keyword>
<evidence type="ECO:0000313" key="3">
    <source>
        <dbReference type="WBParaSite" id="jg10638"/>
    </source>
</evidence>
<evidence type="ECO:0000313" key="2">
    <source>
        <dbReference type="Proteomes" id="UP000887574"/>
    </source>
</evidence>
<dbReference type="InterPro" id="IPR058249">
    <property type="entry name" value="Pch2_C"/>
</dbReference>
<evidence type="ECO:0000259" key="1">
    <source>
        <dbReference type="Pfam" id="PF23242"/>
    </source>
</evidence>
<dbReference type="Proteomes" id="UP000887574">
    <property type="component" value="Unplaced"/>
</dbReference>
<name>A0A915CMT4_9BILA</name>
<proteinExistence type="predicted"/>
<accession>A0A915CMT4</accession>
<organism evidence="2 3">
    <name type="scientific">Ditylenchus dipsaci</name>
    <dbReference type="NCBI Taxonomy" id="166011"/>
    <lineage>
        <taxon>Eukaryota</taxon>
        <taxon>Metazoa</taxon>
        <taxon>Ecdysozoa</taxon>
        <taxon>Nematoda</taxon>
        <taxon>Chromadorea</taxon>
        <taxon>Rhabditida</taxon>
        <taxon>Tylenchina</taxon>
        <taxon>Tylenchomorpha</taxon>
        <taxon>Sphaerularioidea</taxon>
        <taxon>Anguinidae</taxon>
        <taxon>Anguininae</taxon>
        <taxon>Ditylenchus</taxon>
    </lineage>
</organism>